<dbReference type="EMBL" id="RXHJ01000006">
    <property type="protein sequence ID" value="RSZ63939.1"/>
    <property type="molecule type" value="Genomic_DNA"/>
</dbReference>
<feature type="domain" description="PucR C-terminal helix-turn-helix" evidence="1">
    <location>
        <begin position="333"/>
        <end position="391"/>
    </location>
</feature>
<dbReference type="AlphaFoldDB" id="A0A3R9ZJF4"/>
<dbReference type="InterPro" id="IPR025736">
    <property type="entry name" value="PucR_C-HTH_dom"/>
</dbReference>
<accession>A0A3R9ZJF4</accession>
<keyword evidence="4" id="KW-1185">Reference proteome</keyword>
<dbReference type="InterPro" id="IPR042070">
    <property type="entry name" value="PucR_C-HTH_sf"/>
</dbReference>
<sequence length="399" mass="43627">MDELRATTSPDMRGELLDGPWEELIARLETDTEEVVDLIVQRLFDTVPGYELVDREMLAASVRRNIDLSIRTILAGREPSPAEVPEAGALAIERLGQGVPLDSVLSGFRICMIMILRHLIELAPEYDIPAEEVLEWSTLLWSLGDVFSTRAAGVYRDREIARAVADSARRSAWIGRVVAEGVETSELLWGAAMYDVPTEVPVRALTASANPESGNGVEERLRAWASRGGARLLTTVRSSVIVGIVIGEIDREAESPAMAVGLGQPELLADLPRSFASASLALKAADSLGLRQVVEPETLSWRLAIHTSPETTDLLQRRYLDPLGEAGSFADDLVESVQAYLEHRMNIPAAAKSIPVHVNTLRYRLRRFEELTGADLGEVNTLLEVSWVLAACGGTRSKL</sequence>
<reference evidence="3 4" key="1">
    <citation type="submission" date="2018-12" db="EMBL/GenBank/DDBJ databases">
        <title>YIM 101343 draft genome.</title>
        <authorList>
            <person name="Chen X."/>
        </authorList>
    </citation>
    <scope>NUCLEOTIDE SEQUENCE [LARGE SCALE GENOMIC DNA]</scope>
    <source>
        <strain evidence="3 4">YIM 101343</strain>
    </source>
</reference>
<dbReference type="PANTHER" id="PTHR33744">
    <property type="entry name" value="CARBOHYDRATE DIACID REGULATOR"/>
    <property type="match status" value="1"/>
</dbReference>
<dbReference type="Pfam" id="PF13556">
    <property type="entry name" value="HTH_30"/>
    <property type="match status" value="1"/>
</dbReference>
<dbReference type="Gene3D" id="1.10.10.2840">
    <property type="entry name" value="PucR C-terminal helix-turn-helix domain"/>
    <property type="match status" value="1"/>
</dbReference>
<dbReference type="InterPro" id="IPR051448">
    <property type="entry name" value="CdaR-like_regulators"/>
</dbReference>
<dbReference type="Proteomes" id="UP000274907">
    <property type="component" value="Unassembled WGS sequence"/>
</dbReference>
<dbReference type="PANTHER" id="PTHR33744:SF7">
    <property type="entry name" value="PUCR FAMILY TRANSCRIPTIONAL REGULATOR"/>
    <property type="match status" value="1"/>
</dbReference>
<feature type="domain" description="RsbT co-antagonist protein RsbRD N-terminal" evidence="2">
    <location>
        <begin position="33"/>
        <end position="170"/>
    </location>
</feature>
<evidence type="ECO:0000313" key="3">
    <source>
        <dbReference type="EMBL" id="RSZ63939.1"/>
    </source>
</evidence>
<name>A0A3R9ZJF4_9CORY</name>
<protein>
    <submittedName>
        <fullName evidence="3">PucR family transcriptional regulator</fullName>
    </submittedName>
</protein>
<dbReference type="Pfam" id="PF14361">
    <property type="entry name" value="RsbRD_N"/>
    <property type="match status" value="1"/>
</dbReference>
<evidence type="ECO:0000259" key="2">
    <source>
        <dbReference type="Pfam" id="PF14361"/>
    </source>
</evidence>
<gene>
    <name evidence="3" type="ORF">EAH68_06840</name>
</gene>
<evidence type="ECO:0000259" key="1">
    <source>
        <dbReference type="Pfam" id="PF13556"/>
    </source>
</evidence>
<dbReference type="OrthoDB" id="3190266at2"/>
<dbReference type="InterPro" id="IPR025751">
    <property type="entry name" value="RsbRD_N_dom"/>
</dbReference>
<comment type="caution">
    <text evidence="3">The sequence shown here is derived from an EMBL/GenBank/DDBJ whole genome shotgun (WGS) entry which is preliminary data.</text>
</comment>
<dbReference type="RefSeq" id="WP_126120572.1">
    <property type="nucleotide sequence ID" value="NZ_RXHJ01000006.1"/>
</dbReference>
<organism evidence="3 4">
    <name type="scientific">Corynebacterium hylobatis</name>
    <dbReference type="NCBI Taxonomy" id="1859290"/>
    <lineage>
        <taxon>Bacteria</taxon>
        <taxon>Bacillati</taxon>
        <taxon>Actinomycetota</taxon>
        <taxon>Actinomycetes</taxon>
        <taxon>Mycobacteriales</taxon>
        <taxon>Corynebacteriaceae</taxon>
        <taxon>Corynebacterium</taxon>
    </lineage>
</organism>
<evidence type="ECO:0000313" key="4">
    <source>
        <dbReference type="Proteomes" id="UP000274907"/>
    </source>
</evidence>
<proteinExistence type="predicted"/>